<evidence type="ECO:0000313" key="3">
    <source>
        <dbReference type="Proteomes" id="UP001215712"/>
    </source>
</evidence>
<dbReference type="InterPro" id="IPR036397">
    <property type="entry name" value="RNaseH_sf"/>
</dbReference>
<dbReference type="CDD" id="cd16963">
    <property type="entry name" value="CCE1"/>
    <property type="match status" value="1"/>
</dbReference>
<dbReference type="InterPro" id="IPR012337">
    <property type="entry name" value="RNaseH-like_sf"/>
</dbReference>
<dbReference type="PANTHER" id="PTHR28072">
    <property type="entry name" value="CRUCIFORM CUTTING ENDONUCLEASE 1, MITOCHONDRIAL-RELATED"/>
    <property type="match status" value="1"/>
</dbReference>
<dbReference type="GO" id="GO:0004520">
    <property type="term" value="F:DNA endonuclease activity"/>
    <property type="evidence" value="ECO:0007669"/>
    <property type="project" value="TreeGrafter"/>
</dbReference>
<proteinExistence type="predicted"/>
<dbReference type="InterPro" id="IPR039197">
    <property type="entry name" value="Mrs1/Cce1"/>
</dbReference>
<keyword evidence="3" id="KW-1185">Reference proteome</keyword>
<dbReference type="SUPFAM" id="SSF53098">
    <property type="entry name" value="Ribonuclease H-like"/>
    <property type="match status" value="1"/>
</dbReference>
<dbReference type="SMART" id="SM00513">
    <property type="entry name" value="SAP"/>
    <property type="match status" value="1"/>
</dbReference>
<evidence type="ECO:0000259" key="1">
    <source>
        <dbReference type="PROSITE" id="PS50800"/>
    </source>
</evidence>
<protein>
    <recommendedName>
        <fullName evidence="1">SAP domain-containing protein</fullName>
    </recommendedName>
</protein>
<dbReference type="Gene3D" id="3.30.420.10">
    <property type="entry name" value="Ribonuclease H-like superfamily/Ribonuclease H"/>
    <property type="match status" value="1"/>
</dbReference>
<sequence length="387" mass="42707">MRLSTTRLLINPQFRARYFPTCSSKFSTGIQKAPGSEFETESSITFPWLSKLKSTELKHIARATGIQSSGSKSVLLERIENTLQNHAGQTHSRRGQPWRILSIDMGIQNLAFTHLVLPCPLSNASKSNPSSDLIVRAPEMRAWRRLAVSDIGSLGLSTESEPASSSTVILPKETSSDAFRPDLYAPTAYTLITTLLSAYNPTHILIERQRFRSGGGSAVQEWTLRVGVFEGMLYAILHALRMERGGDLSSILVEGVEPKRVVGYWGETKGEGLDTDGTKKKLSAREVKKGKIDLVGRWLDPASDLGSKVLVGEDEVVRGLVDAYLRKWKGEKATRSKKEPAGSGASVERIGKLDDLADCLLQGVTWLEWQVMRERLVRDGIKALESV</sequence>
<dbReference type="InterPro" id="IPR003034">
    <property type="entry name" value="SAP_dom"/>
</dbReference>
<evidence type="ECO:0000313" key="2">
    <source>
        <dbReference type="EMBL" id="KAJ5699186.1"/>
    </source>
</evidence>
<dbReference type="PROSITE" id="PS50800">
    <property type="entry name" value="SAP"/>
    <property type="match status" value="1"/>
</dbReference>
<organism evidence="2 3">
    <name type="scientific">Penicillium malachiteum</name>
    <dbReference type="NCBI Taxonomy" id="1324776"/>
    <lineage>
        <taxon>Eukaryota</taxon>
        <taxon>Fungi</taxon>
        <taxon>Dikarya</taxon>
        <taxon>Ascomycota</taxon>
        <taxon>Pezizomycotina</taxon>
        <taxon>Eurotiomycetes</taxon>
        <taxon>Eurotiomycetidae</taxon>
        <taxon>Eurotiales</taxon>
        <taxon>Aspergillaceae</taxon>
        <taxon>Penicillium</taxon>
    </lineage>
</organism>
<accession>A0AAD6MPM7</accession>
<name>A0AAD6MPM7_9EURO</name>
<comment type="caution">
    <text evidence="2">The sequence shown here is derived from an EMBL/GenBank/DDBJ whole genome shotgun (WGS) entry which is preliminary data.</text>
</comment>
<reference evidence="2" key="2">
    <citation type="submission" date="2023-01" db="EMBL/GenBank/DDBJ databases">
        <authorList>
            <person name="Petersen C."/>
        </authorList>
    </citation>
    <scope>NUCLEOTIDE SEQUENCE</scope>
    <source>
        <strain evidence="2">IBT 17514</strain>
    </source>
</reference>
<dbReference type="GO" id="GO:0000402">
    <property type="term" value="F:crossed form four-way junction DNA binding"/>
    <property type="evidence" value="ECO:0007669"/>
    <property type="project" value="TreeGrafter"/>
</dbReference>
<dbReference type="Proteomes" id="UP001215712">
    <property type="component" value="Unassembled WGS sequence"/>
</dbReference>
<dbReference type="Pfam" id="PF09159">
    <property type="entry name" value="Ydc2-catalyt"/>
    <property type="match status" value="1"/>
</dbReference>
<dbReference type="EMBL" id="JAQJAN010000025">
    <property type="protein sequence ID" value="KAJ5699186.1"/>
    <property type="molecule type" value="Genomic_DNA"/>
</dbReference>
<feature type="domain" description="SAP" evidence="1">
    <location>
        <begin position="49"/>
        <end position="83"/>
    </location>
</feature>
<dbReference type="Pfam" id="PF02037">
    <property type="entry name" value="SAP"/>
    <property type="match status" value="1"/>
</dbReference>
<reference evidence="2" key="1">
    <citation type="journal article" date="2023" name="IMA Fungus">
        <title>Comparative genomic study of the Penicillium genus elucidates a diverse pangenome and 15 lateral gene transfer events.</title>
        <authorList>
            <person name="Petersen C."/>
            <person name="Sorensen T."/>
            <person name="Nielsen M.R."/>
            <person name="Sondergaard T.E."/>
            <person name="Sorensen J.L."/>
            <person name="Fitzpatrick D.A."/>
            <person name="Frisvad J.C."/>
            <person name="Nielsen K.L."/>
        </authorList>
    </citation>
    <scope>NUCLEOTIDE SEQUENCE</scope>
    <source>
        <strain evidence="2">IBT 17514</strain>
    </source>
</reference>
<dbReference type="GO" id="GO:0005739">
    <property type="term" value="C:mitochondrion"/>
    <property type="evidence" value="ECO:0007669"/>
    <property type="project" value="TreeGrafter"/>
</dbReference>
<dbReference type="PANTHER" id="PTHR28072:SF1">
    <property type="entry name" value="CRUCIFORM CUTTING ENDONUCLEASE 1, MITOCHONDRIAL-RELATED"/>
    <property type="match status" value="1"/>
</dbReference>
<gene>
    <name evidence="2" type="ORF">N7493_012094</name>
</gene>
<dbReference type="AlphaFoldDB" id="A0AAD6MPM7"/>
<dbReference type="InterPro" id="IPR015242">
    <property type="entry name" value="Ydc2_cat"/>
</dbReference>
<dbReference type="GO" id="GO:0000403">
    <property type="term" value="F:Y-form DNA binding"/>
    <property type="evidence" value="ECO:0007669"/>
    <property type="project" value="TreeGrafter"/>
</dbReference>
<dbReference type="GO" id="GO:0070336">
    <property type="term" value="F:flap-structured DNA binding"/>
    <property type="evidence" value="ECO:0007669"/>
    <property type="project" value="TreeGrafter"/>
</dbReference>